<reference evidence="1 2" key="1">
    <citation type="journal article" date="2009" name="J. Bacteriol.">
        <title>Complete genome sequence of the anaerobic, protein-degrading hyperthermophilic crenarchaeon Desulfurococcus kamchatkensis.</title>
        <authorList>
            <person name="Ravin N.V."/>
            <person name="Mardanov A.V."/>
            <person name="Beletsky A.V."/>
            <person name="Kublanov I.V."/>
            <person name="Kolganova T.V."/>
            <person name="Lebedinsky A.V."/>
            <person name="Chernyh N.A."/>
            <person name="Bonch-Osmolovskaya E.A."/>
            <person name="Skryabin K.G."/>
        </authorList>
    </citation>
    <scope>NUCLEOTIDE SEQUENCE [LARGE SCALE GENOMIC DNA]</scope>
    <source>
        <strain evidence="2">DSM 18924 / JCM 16383 / VKM B-2413 / 1221n</strain>
    </source>
</reference>
<dbReference type="GeneID" id="7171219"/>
<dbReference type="HOGENOM" id="CLU_2645707_0_0_2"/>
<evidence type="ECO:0000313" key="2">
    <source>
        <dbReference type="Proteomes" id="UP000006903"/>
    </source>
</evidence>
<dbReference type="Proteomes" id="UP000006903">
    <property type="component" value="Chromosome"/>
</dbReference>
<dbReference type="EMBL" id="CP001140">
    <property type="protein sequence ID" value="ACL11454.1"/>
    <property type="molecule type" value="Genomic_DNA"/>
</dbReference>
<protein>
    <submittedName>
        <fullName evidence="1">Uncharacterized protein</fullName>
    </submittedName>
</protein>
<dbReference type="RefSeq" id="WP_012608795.1">
    <property type="nucleotide sequence ID" value="NC_011766.1"/>
</dbReference>
<proteinExistence type="predicted"/>
<accession>B8D5S3</accession>
<dbReference type="AlphaFoldDB" id="B8D5S3"/>
<sequence length="76" mass="8447">MSLTSIILLVVSMSSGASSYSVRRKWRTIAIDDEALTILAWYKYAYRLKTYSDAVRLMHSLIARCGESVGAGKQGE</sequence>
<organism evidence="1 2">
    <name type="scientific">Desulfurococcus amylolyticus (strain DSM 18924 / JCM 16383 / VKM B-2413 / 1221n)</name>
    <name type="common">Desulfurococcus kamchatkensis</name>
    <dbReference type="NCBI Taxonomy" id="490899"/>
    <lineage>
        <taxon>Archaea</taxon>
        <taxon>Thermoproteota</taxon>
        <taxon>Thermoprotei</taxon>
        <taxon>Desulfurococcales</taxon>
        <taxon>Desulfurococcaceae</taxon>
        <taxon>Desulfurococcus</taxon>
    </lineage>
</organism>
<name>B8D5S3_DESA1</name>
<evidence type="ECO:0000313" key="1">
    <source>
        <dbReference type="EMBL" id="ACL11454.1"/>
    </source>
</evidence>
<gene>
    <name evidence="1" type="ordered locus">DKAM_1128</name>
</gene>
<dbReference type="KEGG" id="dka:DKAM_1128"/>